<dbReference type="InterPro" id="IPR009057">
    <property type="entry name" value="Homeodomain-like_sf"/>
</dbReference>
<dbReference type="GO" id="GO:0043565">
    <property type="term" value="F:sequence-specific DNA binding"/>
    <property type="evidence" value="ECO:0007669"/>
    <property type="project" value="InterPro"/>
</dbReference>
<evidence type="ECO:0000256" key="2">
    <source>
        <dbReference type="ARBA" id="ARBA00023125"/>
    </source>
</evidence>
<dbReference type="EMBL" id="CP013987">
    <property type="protein sequence ID" value="ALZ83588.1"/>
    <property type="molecule type" value="Genomic_DNA"/>
</dbReference>
<protein>
    <submittedName>
        <fullName evidence="6">AraC family transcriptional regulator</fullName>
    </submittedName>
</protein>
<gene>
    <name evidence="6" type="ORF">APT59_04980</name>
</gene>
<keyword evidence="3" id="KW-0804">Transcription</keyword>
<evidence type="ECO:0000259" key="5">
    <source>
        <dbReference type="PROSITE" id="PS01124"/>
    </source>
</evidence>
<reference evidence="6 7" key="1">
    <citation type="submission" date="2016-01" db="EMBL/GenBank/DDBJ databases">
        <title>Annotation of Pseudomonas oryzihabitans USDA-ARS-USMARC-56511.</title>
        <authorList>
            <person name="Harhay G.P."/>
            <person name="Harhay D.M."/>
            <person name="Smith T.P.L."/>
            <person name="Bono J.L."/>
            <person name="Heaton M.P."/>
            <person name="Clawson M.L."/>
            <person name="Chitko-Mckown C.G."/>
            <person name="Capik S.F."/>
            <person name="DeDonder K.D."/>
            <person name="Apley M.D."/>
            <person name="Lubbers B.V."/>
            <person name="White B.J."/>
            <person name="Larson R.L."/>
        </authorList>
    </citation>
    <scope>NUCLEOTIDE SEQUENCE [LARGE SCALE GENOMIC DNA]</scope>
    <source>
        <strain evidence="6 7">USDA-ARS-USMARC-56511</strain>
    </source>
</reference>
<dbReference type="Gene3D" id="1.10.10.60">
    <property type="entry name" value="Homeodomain-like"/>
    <property type="match status" value="1"/>
</dbReference>
<dbReference type="InterPro" id="IPR018060">
    <property type="entry name" value="HTH_AraC"/>
</dbReference>
<dbReference type="GO" id="GO:0003700">
    <property type="term" value="F:DNA-binding transcription factor activity"/>
    <property type="evidence" value="ECO:0007669"/>
    <property type="project" value="InterPro"/>
</dbReference>
<dbReference type="Pfam" id="PF12833">
    <property type="entry name" value="HTH_18"/>
    <property type="match status" value="1"/>
</dbReference>
<name>A0A0U4WWR5_9PSED</name>
<accession>A0A0U4WWR5</accession>
<dbReference type="AlphaFoldDB" id="A0A0U4WWR5"/>
<dbReference type="Proteomes" id="UP000064137">
    <property type="component" value="Chromosome"/>
</dbReference>
<keyword evidence="1" id="KW-0805">Transcription regulation</keyword>
<sequence length="241" mass="26301">MTPRLAIKRYQGEHQPHAHAFAQLVLPIQGGMELELAGRTGTRLHTGLAALVAPECGHAQQSEPGSRFLVIDCAADWLPAQTLDRALHQPGLEIPPATRQLIAFAELTSPDALDQHASELTRLLLASLNAATAASAFDRLLAQMEAQPAGDWNNAAMARLAGLGLTRLHLLFHERFAQTPQAWLTDLRLRQAQRWLADSHLPIANIALRVGFSDQAALTRAMTRRLGISPAAWRRGQRLPG</sequence>
<dbReference type="InterPro" id="IPR003313">
    <property type="entry name" value="AraC-bd"/>
</dbReference>
<keyword evidence="2" id="KW-0238">DNA-binding</keyword>
<comment type="function">
    <text evidence="4">Regulatory protein of the TOL plasmid xyl operons. XylS activates the xylXYZLTEGFJQKIH operon required for the degradation of toluene, m-xylene and p-xylene.</text>
</comment>
<evidence type="ECO:0000256" key="3">
    <source>
        <dbReference type="ARBA" id="ARBA00023163"/>
    </source>
</evidence>
<dbReference type="InterPro" id="IPR050204">
    <property type="entry name" value="AraC_XylS_family_regulators"/>
</dbReference>
<dbReference type="PANTHER" id="PTHR46796">
    <property type="entry name" value="HTH-TYPE TRANSCRIPTIONAL ACTIVATOR RHAS-RELATED"/>
    <property type="match status" value="1"/>
</dbReference>
<evidence type="ECO:0000313" key="7">
    <source>
        <dbReference type="Proteomes" id="UP000064137"/>
    </source>
</evidence>
<dbReference type="OrthoDB" id="5996070at2"/>
<proteinExistence type="predicted"/>
<dbReference type="SMART" id="SM00342">
    <property type="entry name" value="HTH_ARAC"/>
    <property type="match status" value="1"/>
</dbReference>
<dbReference type="PROSITE" id="PS01124">
    <property type="entry name" value="HTH_ARAC_FAMILY_2"/>
    <property type="match status" value="1"/>
</dbReference>
<evidence type="ECO:0000256" key="4">
    <source>
        <dbReference type="ARBA" id="ARBA00037345"/>
    </source>
</evidence>
<evidence type="ECO:0000256" key="1">
    <source>
        <dbReference type="ARBA" id="ARBA00023015"/>
    </source>
</evidence>
<dbReference type="Pfam" id="PF02311">
    <property type="entry name" value="AraC_binding"/>
    <property type="match status" value="1"/>
</dbReference>
<dbReference type="RefSeq" id="WP_059313840.1">
    <property type="nucleotide sequence ID" value="NZ_CP013987.1"/>
</dbReference>
<organism evidence="6 7">
    <name type="scientific">Pseudomonas oryzihabitans</name>
    <dbReference type="NCBI Taxonomy" id="47885"/>
    <lineage>
        <taxon>Bacteria</taxon>
        <taxon>Pseudomonadati</taxon>
        <taxon>Pseudomonadota</taxon>
        <taxon>Gammaproteobacteria</taxon>
        <taxon>Pseudomonadales</taxon>
        <taxon>Pseudomonadaceae</taxon>
        <taxon>Pseudomonas</taxon>
    </lineage>
</organism>
<dbReference type="KEGG" id="por:APT59_04980"/>
<evidence type="ECO:0000313" key="6">
    <source>
        <dbReference type="EMBL" id="ALZ83588.1"/>
    </source>
</evidence>
<dbReference type="SUPFAM" id="SSF46689">
    <property type="entry name" value="Homeodomain-like"/>
    <property type="match status" value="1"/>
</dbReference>
<feature type="domain" description="HTH araC/xylS-type" evidence="5">
    <location>
        <begin position="138"/>
        <end position="236"/>
    </location>
</feature>